<feature type="compositionally biased region" description="Basic and acidic residues" evidence="1">
    <location>
        <begin position="1"/>
        <end position="20"/>
    </location>
</feature>
<protein>
    <submittedName>
        <fullName evidence="2">Uncharacterized protein</fullName>
    </submittedName>
</protein>
<sequence>MLRVGKEGQRNKEKMYKKVCGEGSNSPSNSTNFIRPLGKLQLNDTKLEQVKTPDFTTALIHGRTKYK</sequence>
<keyword evidence="3" id="KW-1185">Reference proteome</keyword>
<dbReference type="EMBL" id="JAYMYS010000010">
    <property type="protein sequence ID" value="KAK7379900.1"/>
    <property type="molecule type" value="Genomic_DNA"/>
</dbReference>
<comment type="caution">
    <text evidence="2">The sequence shown here is derived from an EMBL/GenBank/DDBJ whole genome shotgun (WGS) entry which is preliminary data.</text>
</comment>
<name>A0AAN9NWK2_PSOTE</name>
<dbReference type="Proteomes" id="UP001386955">
    <property type="component" value="Unassembled WGS sequence"/>
</dbReference>
<evidence type="ECO:0000313" key="2">
    <source>
        <dbReference type="EMBL" id="KAK7379900.1"/>
    </source>
</evidence>
<evidence type="ECO:0000256" key="1">
    <source>
        <dbReference type="SAM" id="MobiDB-lite"/>
    </source>
</evidence>
<gene>
    <name evidence="2" type="ORF">VNO78_34176</name>
</gene>
<feature type="compositionally biased region" description="Polar residues" evidence="1">
    <location>
        <begin position="23"/>
        <end position="33"/>
    </location>
</feature>
<organism evidence="2 3">
    <name type="scientific">Psophocarpus tetragonolobus</name>
    <name type="common">Winged bean</name>
    <name type="synonym">Dolichos tetragonolobus</name>
    <dbReference type="NCBI Taxonomy" id="3891"/>
    <lineage>
        <taxon>Eukaryota</taxon>
        <taxon>Viridiplantae</taxon>
        <taxon>Streptophyta</taxon>
        <taxon>Embryophyta</taxon>
        <taxon>Tracheophyta</taxon>
        <taxon>Spermatophyta</taxon>
        <taxon>Magnoliopsida</taxon>
        <taxon>eudicotyledons</taxon>
        <taxon>Gunneridae</taxon>
        <taxon>Pentapetalae</taxon>
        <taxon>rosids</taxon>
        <taxon>fabids</taxon>
        <taxon>Fabales</taxon>
        <taxon>Fabaceae</taxon>
        <taxon>Papilionoideae</taxon>
        <taxon>50 kb inversion clade</taxon>
        <taxon>NPAAA clade</taxon>
        <taxon>indigoferoid/millettioid clade</taxon>
        <taxon>Phaseoleae</taxon>
        <taxon>Psophocarpus</taxon>
    </lineage>
</organism>
<proteinExistence type="predicted"/>
<feature type="region of interest" description="Disordered" evidence="1">
    <location>
        <begin position="1"/>
        <end position="35"/>
    </location>
</feature>
<dbReference type="AlphaFoldDB" id="A0AAN9NWK2"/>
<evidence type="ECO:0000313" key="3">
    <source>
        <dbReference type="Proteomes" id="UP001386955"/>
    </source>
</evidence>
<accession>A0AAN9NWK2</accession>
<reference evidence="2 3" key="1">
    <citation type="submission" date="2024-01" db="EMBL/GenBank/DDBJ databases">
        <title>The genomes of 5 underutilized Papilionoideae crops provide insights into root nodulation and disease resistanc.</title>
        <authorList>
            <person name="Jiang F."/>
        </authorList>
    </citation>
    <scope>NUCLEOTIDE SEQUENCE [LARGE SCALE GENOMIC DNA]</scope>
    <source>
        <strain evidence="2">DUOXIRENSHENG_FW03</strain>
        <tissue evidence="2">Leaves</tissue>
    </source>
</reference>